<protein>
    <submittedName>
        <fullName evidence="2">BT4734/BF3469 family protein</fullName>
    </submittedName>
</protein>
<accession>A0ABW7N2S4</accession>
<dbReference type="Pfam" id="PF08800">
    <property type="entry name" value="BT4734-like_N"/>
    <property type="match status" value="1"/>
</dbReference>
<keyword evidence="3" id="KW-1185">Reference proteome</keyword>
<comment type="caution">
    <text evidence="2">The sequence shown here is derived from an EMBL/GenBank/DDBJ whole genome shotgun (WGS) entry which is preliminary data.</text>
</comment>
<name>A0ABW7N2S4_9FLAO</name>
<sequence length="406" mass="47518">MINYFKCATNSSKVLGSISIQEYLNKIQNGDDNLNYIKKARDLYFDKASYSKIKINKLPCYTLNFTFNKYRWDENIIDSTGFIYIDIDGQTEINLSHTLLYASWISLSGKGRGALVKVKNLNPNNFFYTYDKLSEELGVTSDKKAKKRNQLNILSYDPDIYINDNSEYWTCKSNNLNYPHYSDKIKKTIIPTVLGENSNKDIRYDNLDMLLPKIDFDGEVLYDFKEKINFSKVKIPFKVIENGSRNNILSSIAYQIRALNPFMECDYLSRIMHKINKDKCIEPLQSSEINGMIRSIMNVELEDLKPIINASRRFIYNEDYDIPLKEKRSLTMTAINADRVKNSKQKIEKAIEEWNFETDGKITQKSLATATEMNKKTIEKYYPLYKSEIQLLNKKYHKNQKHDITR</sequence>
<reference evidence="2 3" key="1">
    <citation type="submission" date="2024-02" db="EMBL/GenBank/DDBJ databases">
        <title>A Gaetbulibacter species isolated from tidal flats and genomic insights of their niches.</title>
        <authorList>
            <person name="Ye Y."/>
        </authorList>
    </citation>
    <scope>NUCLEOTIDE SEQUENCE [LARGE SCALE GENOMIC DNA]</scope>
    <source>
        <strain evidence="2 3">KYW382</strain>
    </source>
</reference>
<dbReference type="InterPro" id="IPR014907">
    <property type="entry name" value="BT4734-like_N"/>
</dbReference>
<proteinExistence type="predicted"/>
<organism evidence="2 3">
    <name type="scientific">Gaetbulibacter aestuarii</name>
    <dbReference type="NCBI Taxonomy" id="1502358"/>
    <lineage>
        <taxon>Bacteria</taxon>
        <taxon>Pseudomonadati</taxon>
        <taxon>Bacteroidota</taxon>
        <taxon>Flavobacteriia</taxon>
        <taxon>Flavobacteriales</taxon>
        <taxon>Flavobacteriaceae</taxon>
        <taxon>Gaetbulibacter</taxon>
    </lineage>
</organism>
<evidence type="ECO:0000313" key="3">
    <source>
        <dbReference type="Proteomes" id="UP001610100"/>
    </source>
</evidence>
<dbReference type="RefSeq" id="WP_344742137.1">
    <property type="nucleotide sequence ID" value="NZ_BAABAY010000007.1"/>
</dbReference>
<feature type="domain" description="BT4734-like N-terminal" evidence="1">
    <location>
        <begin position="55"/>
        <end position="161"/>
    </location>
</feature>
<gene>
    <name evidence="2" type="ORF">V8G58_14240</name>
</gene>
<evidence type="ECO:0000313" key="2">
    <source>
        <dbReference type="EMBL" id="MFH6773100.1"/>
    </source>
</evidence>
<evidence type="ECO:0000259" key="1">
    <source>
        <dbReference type="Pfam" id="PF08800"/>
    </source>
</evidence>
<dbReference type="EMBL" id="JBAWKB010000006">
    <property type="protein sequence ID" value="MFH6773100.1"/>
    <property type="molecule type" value="Genomic_DNA"/>
</dbReference>
<dbReference type="Proteomes" id="UP001610100">
    <property type="component" value="Unassembled WGS sequence"/>
</dbReference>